<dbReference type="RefSeq" id="WP_024485107.1">
    <property type="nucleotide sequence ID" value="NZ_CAMFLQ010000008.1"/>
</dbReference>
<dbReference type="Pfam" id="PF08971">
    <property type="entry name" value="GlgS"/>
    <property type="match status" value="1"/>
</dbReference>
<dbReference type="AlphaFoldDB" id="A0A0F7HGL0"/>
<name>A0A0F7HGL0_SERFO</name>
<dbReference type="KEGG" id="sfw:WN53_26285"/>
<gene>
    <name evidence="1" type="ORF">NCTC12965_03608</name>
</gene>
<proteinExistence type="predicted"/>
<protein>
    <submittedName>
        <fullName evidence="1">Glycogen synthesis protein GlgS</fullName>
    </submittedName>
</protein>
<dbReference type="SUPFAM" id="SSF109747">
    <property type="entry name" value="Glycogen synthesis protein GlgS"/>
    <property type="match status" value="1"/>
</dbReference>
<reference evidence="1" key="1">
    <citation type="submission" date="2019-05" db="EMBL/GenBank/DDBJ databases">
        <authorList>
            <consortium name="Pathogen Informatics"/>
        </authorList>
    </citation>
    <scope>NUCLEOTIDE SEQUENCE [LARGE SCALE GENOMIC DNA]</scope>
    <source>
        <strain evidence="1">NCTC12965</strain>
    </source>
</reference>
<dbReference type="GeneID" id="30323698"/>
<accession>A0A0F7HGL0</accession>
<dbReference type="STRING" id="47917.AV650_22360"/>
<dbReference type="Gene3D" id="1.20.970.20">
    <property type="entry name" value="Glycogen synthesis protein GlgS"/>
    <property type="match status" value="1"/>
</dbReference>
<dbReference type="InterPro" id="IPR015065">
    <property type="entry name" value="GlgS"/>
</dbReference>
<sequence length="69" mass="7948">METLEKCYVYAKNTSNMDFLASTVAFLEFQGREVDANGVAGNMSRDQSNSFFERLNHYRSIYKKQAQPV</sequence>
<organism evidence="1">
    <name type="scientific">Serratia fonticola</name>
    <dbReference type="NCBI Taxonomy" id="47917"/>
    <lineage>
        <taxon>Bacteria</taxon>
        <taxon>Pseudomonadati</taxon>
        <taxon>Pseudomonadota</taxon>
        <taxon>Gammaproteobacteria</taxon>
        <taxon>Enterobacterales</taxon>
        <taxon>Yersiniaceae</taxon>
        <taxon>Serratia</taxon>
    </lineage>
</organism>
<dbReference type="EMBL" id="CABEEZ010000076">
    <property type="protein sequence ID" value="VTR34272.1"/>
    <property type="molecule type" value="Genomic_DNA"/>
</dbReference>
<dbReference type="InterPro" id="IPR036295">
    <property type="entry name" value="GlgS_sf"/>
</dbReference>
<evidence type="ECO:0000313" key="1">
    <source>
        <dbReference type="EMBL" id="VTR34272.1"/>
    </source>
</evidence>